<accession>A0A2T7PXU2</accession>
<feature type="region of interest" description="Disordered" evidence="1">
    <location>
        <begin position="231"/>
        <end position="277"/>
    </location>
</feature>
<evidence type="ECO:0000256" key="1">
    <source>
        <dbReference type="SAM" id="MobiDB-lite"/>
    </source>
</evidence>
<evidence type="ECO:0000313" key="3">
    <source>
        <dbReference type="EMBL" id="PVD38229.1"/>
    </source>
</evidence>
<keyword evidence="2" id="KW-1133">Transmembrane helix</keyword>
<keyword evidence="4" id="KW-1185">Reference proteome</keyword>
<feature type="compositionally biased region" description="Low complexity" evidence="1">
    <location>
        <begin position="242"/>
        <end position="252"/>
    </location>
</feature>
<organism evidence="3 4">
    <name type="scientific">Pomacea canaliculata</name>
    <name type="common">Golden apple snail</name>
    <dbReference type="NCBI Taxonomy" id="400727"/>
    <lineage>
        <taxon>Eukaryota</taxon>
        <taxon>Metazoa</taxon>
        <taxon>Spiralia</taxon>
        <taxon>Lophotrochozoa</taxon>
        <taxon>Mollusca</taxon>
        <taxon>Gastropoda</taxon>
        <taxon>Caenogastropoda</taxon>
        <taxon>Architaenioglossa</taxon>
        <taxon>Ampullarioidea</taxon>
        <taxon>Ampullariidae</taxon>
        <taxon>Pomacea</taxon>
    </lineage>
</organism>
<dbReference type="EMBL" id="PZQS01000001">
    <property type="protein sequence ID" value="PVD38229.1"/>
    <property type="molecule type" value="Genomic_DNA"/>
</dbReference>
<keyword evidence="2" id="KW-0472">Membrane</keyword>
<keyword evidence="2" id="KW-0812">Transmembrane</keyword>
<dbReference type="AlphaFoldDB" id="A0A2T7PXU2"/>
<proteinExistence type="predicted"/>
<evidence type="ECO:0000256" key="2">
    <source>
        <dbReference type="SAM" id="Phobius"/>
    </source>
</evidence>
<evidence type="ECO:0008006" key="5">
    <source>
        <dbReference type="Google" id="ProtNLM"/>
    </source>
</evidence>
<comment type="caution">
    <text evidence="3">The sequence shown here is derived from an EMBL/GenBank/DDBJ whole genome shotgun (WGS) entry which is preliminary data.</text>
</comment>
<protein>
    <recommendedName>
        <fullName evidence="5">SMB domain-containing protein</fullName>
    </recommendedName>
</protein>
<feature type="transmembrane region" description="Helical" evidence="2">
    <location>
        <begin position="23"/>
        <end position="41"/>
    </location>
</feature>
<name>A0A2T7PXU2_POMCA</name>
<dbReference type="Proteomes" id="UP000245119">
    <property type="component" value="Linkage Group LG1"/>
</dbReference>
<reference evidence="3 4" key="1">
    <citation type="submission" date="2018-04" db="EMBL/GenBank/DDBJ databases">
        <title>The genome of golden apple snail Pomacea canaliculata provides insight into stress tolerance and invasive adaptation.</title>
        <authorList>
            <person name="Liu C."/>
            <person name="Liu B."/>
            <person name="Ren Y."/>
            <person name="Zhang Y."/>
            <person name="Wang H."/>
            <person name="Li S."/>
            <person name="Jiang F."/>
            <person name="Yin L."/>
            <person name="Zhang G."/>
            <person name="Qian W."/>
            <person name="Fan W."/>
        </authorList>
    </citation>
    <scope>NUCLEOTIDE SEQUENCE [LARGE SCALE GENOMIC DNA]</scope>
    <source>
        <strain evidence="3">SZHN2017</strain>
        <tissue evidence="3">Muscle</tissue>
    </source>
</reference>
<gene>
    <name evidence="3" type="ORF">C0Q70_00840</name>
</gene>
<sequence length="357" mass="38283">MSPACVEPWQQHPTSTTTASSKVVIMNAFSLLSVLLLLLAFQHGAVVSQFPDSFDLFPPPLNPWPCPPSTAAPAGDHVIGACGESYLCNVTDLHKEETSGDKCSACQPCSCDVDCRWRGDCCVDKTLDNLSEMLILQTQPGQEAGSPYGCRSLRYGNASTSTQTAFAYMIDSCPSRWSDLDVGREVPQQLPREAGIKLACDLFRYHGDLPQRGLLSVSRAREASVKVLVPGDSLRPKRSRSRGALSPSARRAGAGGPAMPGNVPAAGRARSQGVHTCGRGRSSRVLQRFRRAEEFRCAAVEGVRGVTGAGEVVSNVPEPLLLFLQRGVPNIVCPLRAGQTVAIRAGPEETQRPSLRT</sequence>
<evidence type="ECO:0000313" key="4">
    <source>
        <dbReference type="Proteomes" id="UP000245119"/>
    </source>
</evidence>